<evidence type="ECO:0000256" key="1">
    <source>
        <dbReference type="SAM" id="Phobius"/>
    </source>
</evidence>
<dbReference type="RefSeq" id="WP_089372156.1">
    <property type="nucleotide sequence ID" value="NZ_BMEP01000008.1"/>
</dbReference>
<feature type="transmembrane region" description="Helical" evidence="1">
    <location>
        <begin position="163"/>
        <end position="185"/>
    </location>
</feature>
<accession>A0A239AFC4</accession>
<gene>
    <name evidence="2" type="ORF">SAMN06265376_104359</name>
</gene>
<dbReference type="OrthoDB" id="1453530at2"/>
<evidence type="ECO:0000313" key="3">
    <source>
        <dbReference type="Proteomes" id="UP000198379"/>
    </source>
</evidence>
<dbReference type="EMBL" id="FZNY01000004">
    <property type="protein sequence ID" value="SNR93754.1"/>
    <property type="molecule type" value="Genomic_DNA"/>
</dbReference>
<feature type="transmembrane region" description="Helical" evidence="1">
    <location>
        <begin position="132"/>
        <end position="151"/>
    </location>
</feature>
<keyword evidence="1" id="KW-0472">Membrane</keyword>
<evidence type="ECO:0000313" key="2">
    <source>
        <dbReference type="EMBL" id="SNR93754.1"/>
    </source>
</evidence>
<reference evidence="2 3" key="1">
    <citation type="submission" date="2017-06" db="EMBL/GenBank/DDBJ databases">
        <authorList>
            <person name="Kim H.J."/>
            <person name="Triplett B.A."/>
        </authorList>
    </citation>
    <scope>NUCLEOTIDE SEQUENCE [LARGE SCALE GENOMIC DNA]</scope>
    <source>
        <strain evidence="2 3">DSM 25597</strain>
    </source>
</reference>
<feature type="transmembrane region" description="Helical" evidence="1">
    <location>
        <begin position="71"/>
        <end position="88"/>
    </location>
</feature>
<feature type="transmembrane region" description="Helical" evidence="1">
    <location>
        <begin position="37"/>
        <end position="59"/>
    </location>
</feature>
<name>A0A239AFC4_9FLAO</name>
<keyword evidence="1" id="KW-0812">Transmembrane</keyword>
<feature type="transmembrane region" description="Helical" evidence="1">
    <location>
        <begin position="108"/>
        <end position="126"/>
    </location>
</feature>
<sequence>MESFGKFLGNTQFGILFITALIATFYFYKYKHTEMRLFLFLFWYIAINDIIALEFWDYYGKKYDAIQSNNIFYNILDIVRFSVIIWVIKKSINDPTGLRQSIVNKLLYSVWLFYFVNILFINPMVYFLDYAFFFGAIITVIAIMYYSIDLIKSSQISKIKKDLLLWINIGFLIFNISYPIILAIQTYYKPLNILEIDEKLFYTQLPMIVSIISIISNLIIIFGFIWSEKRHQHN</sequence>
<keyword evidence="1" id="KW-1133">Transmembrane helix</keyword>
<organism evidence="2 3">
    <name type="scientific">Dokdonia pacifica</name>
    <dbReference type="NCBI Taxonomy" id="1627892"/>
    <lineage>
        <taxon>Bacteria</taxon>
        <taxon>Pseudomonadati</taxon>
        <taxon>Bacteroidota</taxon>
        <taxon>Flavobacteriia</taxon>
        <taxon>Flavobacteriales</taxon>
        <taxon>Flavobacteriaceae</taxon>
        <taxon>Dokdonia</taxon>
    </lineage>
</organism>
<feature type="transmembrane region" description="Helical" evidence="1">
    <location>
        <begin position="205"/>
        <end position="226"/>
    </location>
</feature>
<dbReference type="Proteomes" id="UP000198379">
    <property type="component" value="Unassembled WGS sequence"/>
</dbReference>
<protein>
    <submittedName>
        <fullName evidence="2">Uncharacterized protein</fullName>
    </submittedName>
</protein>
<proteinExistence type="predicted"/>
<dbReference type="AlphaFoldDB" id="A0A239AFC4"/>
<feature type="transmembrane region" description="Helical" evidence="1">
    <location>
        <begin position="12"/>
        <end position="30"/>
    </location>
</feature>
<keyword evidence="3" id="KW-1185">Reference proteome</keyword>